<dbReference type="AlphaFoldDB" id="A0A6J7GM03"/>
<organism evidence="2">
    <name type="scientific">freshwater metagenome</name>
    <dbReference type="NCBI Taxonomy" id="449393"/>
    <lineage>
        <taxon>unclassified sequences</taxon>
        <taxon>metagenomes</taxon>
        <taxon>ecological metagenomes</taxon>
    </lineage>
</organism>
<keyword evidence="1" id="KW-1133">Transmembrane helix</keyword>
<dbReference type="PANTHER" id="PTHR37314">
    <property type="entry name" value="SLR0142 PROTEIN"/>
    <property type="match status" value="1"/>
</dbReference>
<keyword evidence="1" id="KW-0812">Transmembrane</keyword>
<accession>A0A6J7GM03</accession>
<dbReference type="EMBL" id="CAFBMC010000102">
    <property type="protein sequence ID" value="CAB4909012.1"/>
    <property type="molecule type" value="Genomic_DNA"/>
</dbReference>
<evidence type="ECO:0000313" key="2">
    <source>
        <dbReference type="EMBL" id="CAB4909012.1"/>
    </source>
</evidence>
<feature type="transmembrane region" description="Helical" evidence="1">
    <location>
        <begin position="59"/>
        <end position="80"/>
    </location>
</feature>
<keyword evidence="1" id="KW-0472">Membrane</keyword>
<feature type="transmembrane region" description="Helical" evidence="1">
    <location>
        <begin position="92"/>
        <end position="112"/>
    </location>
</feature>
<evidence type="ECO:0000256" key="1">
    <source>
        <dbReference type="SAM" id="Phobius"/>
    </source>
</evidence>
<dbReference type="InterPro" id="IPR010699">
    <property type="entry name" value="DUF1275"/>
</dbReference>
<dbReference type="EMBL" id="CAFBPZ010000180">
    <property type="protein sequence ID" value="CAB5043170.1"/>
    <property type="molecule type" value="Genomic_DNA"/>
</dbReference>
<reference evidence="2" key="1">
    <citation type="submission" date="2020-05" db="EMBL/GenBank/DDBJ databases">
        <authorList>
            <person name="Chiriac C."/>
            <person name="Salcher M."/>
            <person name="Ghai R."/>
            <person name="Kavagutti S V."/>
        </authorList>
    </citation>
    <scope>NUCLEOTIDE SEQUENCE</scope>
</reference>
<proteinExistence type="predicted"/>
<feature type="transmembrane region" description="Helical" evidence="1">
    <location>
        <begin position="204"/>
        <end position="223"/>
    </location>
</feature>
<dbReference type="PANTHER" id="PTHR37314:SF4">
    <property type="entry name" value="UPF0700 TRANSMEMBRANE PROTEIN YOAK"/>
    <property type="match status" value="1"/>
</dbReference>
<dbReference type="Pfam" id="PF06912">
    <property type="entry name" value="DUF1275"/>
    <property type="match status" value="1"/>
</dbReference>
<feature type="transmembrane region" description="Helical" evidence="1">
    <location>
        <begin position="118"/>
        <end position="139"/>
    </location>
</feature>
<feature type="transmembrane region" description="Helical" evidence="1">
    <location>
        <begin position="179"/>
        <end position="198"/>
    </location>
</feature>
<protein>
    <submittedName>
        <fullName evidence="2">Unannotated protein</fullName>
    </submittedName>
</protein>
<evidence type="ECO:0000313" key="3">
    <source>
        <dbReference type="EMBL" id="CAB5043170.1"/>
    </source>
</evidence>
<name>A0A6J7GM03_9ZZZZ</name>
<sequence>MKRASHLAFYTSGLLLLTASTGIIDAVSYLALDRVFTGNMTGNVLFIGFALTGTDDIPLLNNVLALTGFMLGAVLGARALKHLEVSSFARSSGIVLAISVITTVSISLVWWQASSLTLTGQVVITTVLAALMGAQVAAVKPIGNSDITTVVVTSTIANLARESRLAGSSQAPHVWRNRLGAIVAMGLGATLGSALISLSGGPAALLLAVGVNIFAGTALVIGARKHRVHTSANAQLAAS</sequence>
<gene>
    <name evidence="2" type="ORF">UFOPK3495_01454</name>
    <name evidence="3" type="ORF">UFOPK4237_01712</name>
</gene>